<evidence type="ECO:0000256" key="4">
    <source>
        <dbReference type="HAMAP-Rule" id="MF_00080"/>
    </source>
</evidence>
<dbReference type="SUPFAM" id="SSF55200">
    <property type="entry name" value="Translation initiation factor IF3, C-terminal domain"/>
    <property type="match status" value="1"/>
</dbReference>
<dbReference type="PANTHER" id="PTHR10938:SF0">
    <property type="entry name" value="TRANSLATION INITIATION FACTOR IF-3, MITOCHONDRIAL"/>
    <property type="match status" value="1"/>
</dbReference>
<dbReference type="GO" id="GO:0005829">
    <property type="term" value="C:cytosol"/>
    <property type="evidence" value="ECO:0007669"/>
    <property type="project" value="TreeGrafter"/>
</dbReference>
<sequence>MNDSIRITPIRVVNEEGEMLGVMATADALQQARDVGLDLVEVAPDAKPPVCRIMDYGKFKYEQSKKQQQGKKTHQVQLKEIRLRPKTGDHDIEFKVKQARGFLEHKDKVKINVLFKGRENAHHERGLEMLREIVLQLEDIAKVEKSPSMDGGRMMSAILAPRV</sequence>
<dbReference type="InterPro" id="IPR036787">
    <property type="entry name" value="T_IF-3_N_sf"/>
</dbReference>
<dbReference type="InterPro" id="IPR019815">
    <property type="entry name" value="Translation_initiation_fac_3_C"/>
</dbReference>
<dbReference type="FunFam" id="3.10.20.80:FF:000001">
    <property type="entry name" value="Translation initiation factor IF-3"/>
    <property type="match status" value="1"/>
</dbReference>
<dbReference type="EMBL" id="CP036316">
    <property type="protein sequence ID" value="QDT66258.1"/>
    <property type="molecule type" value="Genomic_DNA"/>
</dbReference>
<dbReference type="InterPro" id="IPR036788">
    <property type="entry name" value="T_IF-3_C_sf"/>
</dbReference>
<comment type="similarity">
    <text evidence="1 4 6">Belongs to the IF-3 family.</text>
</comment>
<dbReference type="Gene3D" id="3.30.110.10">
    <property type="entry name" value="Translation initiation factor 3 (IF-3), C-terminal domain"/>
    <property type="match status" value="1"/>
</dbReference>
<feature type="domain" description="Translation initiation factor 3 N-terminal" evidence="8">
    <location>
        <begin position="1"/>
        <end position="69"/>
    </location>
</feature>
<comment type="subunit">
    <text evidence="4 6">Monomer.</text>
</comment>
<evidence type="ECO:0000256" key="2">
    <source>
        <dbReference type="ARBA" id="ARBA00022540"/>
    </source>
</evidence>
<dbReference type="RefSeq" id="WP_197439696.1">
    <property type="nucleotide sequence ID" value="NZ_CP036316.1"/>
</dbReference>
<dbReference type="HAMAP" id="MF_00080">
    <property type="entry name" value="IF_3"/>
    <property type="match status" value="1"/>
</dbReference>
<protein>
    <recommendedName>
        <fullName evidence="4 5">Translation initiation factor IF-3</fullName>
    </recommendedName>
</protein>
<accession>A0A517TD22</accession>
<comment type="subcellular location">
    <subcellularLocation>
        <location evidence="4 6">Cytoplasm</location>
    </subcellularLocation>
</comment>
<evidence type="ECO:0000256" key="3">
    <source>
        <dbReference type="ARBA" id="ARBA00022917"/>
    </source>
</evidence>
<dbReference type="GO" id="GO:0016020">
    <property type="term" value="C:membrane"/>
    <property type="evidence" value="ECO:0007669"/>
    <property type="project" value="TreeGrafter"/>
</dbReference>
<dbReference type="Pfam" id="PF05198">
    <property type="entry name" value="IF3_N"/>
    <property type="match status" value="1"/>
</dbReference>
<comment type="function">
    <text evidence="4 6">IF-3 binds to the 30S ribosomal subunit and shifts the equilibrium between 70S ribosomes and their 50S and 30S subunits in favor of the free subunits, thus enhancing the availability of 30S subunits on which protein synthesis initiation begins.</text>
</comment>
<dbReference type="PROSITE" id="PS00938">
    <property type="entry name" value="IF3"/>
    <property type="match status" value="1"/>
</dbReference>
<organism evidence="9 10">
    <name type="scientific">Calycomorphotria hydatis</name>
    <dbReference type="NCBI Taxonomy" id="2528027"/>
    <lineage>
        <taxon>Bacteria</taxon>
        <taxon>Pseudomonadati</taxon>
        <taxon>Planctomycetota</taxon>
        <taxon>Planctomycetia</taxon>
        <taxon>Planctomycetales</taxon>
        <taxon>Planctomycetaceae</taxon>
        <taxon>Calycomorphotria</taxon>
    </lineage>
</organism>
<dbReference type="InterPro" id="IPR019813">
    <property type="entry name" value="Translation_initiation_fac3_CS"/>
</dbReference>
<dbReference type="InterPro" id="IPR019814">
    <property type="entry name" value="Translation_initiation_fac_3_N"/>
</dbReference>
<dbReference type="Pfam" id="PF00707">
    <property type="entry name" value="IF3_C"/>
    <property type="match status" value="1"/>
</dbReference>
<gene>
    <name evidence="4 9" type="primary">infC</name>
    <name evidence="9" type="ORF">V22_35230</name>
</gene>
<evidence type="ECO:0000259" key="8">
    <source>
        <dbReference type="Pfam" id="PF05198"/>
    </source>
</evidence>
<dbReference type="PANTHER" id="PTHR10938">
    <property type="entry name" value="TRANSLATION INITIATION FACTOR IF-3"/>
    <property type="match status" value="1"/>
</dbReference>
<dbReference type="KEGG" id="chya:V22_35230"/>
<evidence type="ECO:0000256" key="1">
    <source>
        <dbReference type="ARBA" id="ARBA00005439"/>
    </source>
</evidence>
<evidence type="ECO:0000259" key="7">
    <source>
        <dbReference type="Pfam" id="PF00707"/>
    </source>
</evidence>
<dbReference type="NCBIfam" id="TIGR00168">
    <property type="entry name" value="infC"/>
    <property type="match status" value="1"/>
</dbReference>
<keyword evidence="10" id="KW-1185">Reference proteome</keyword>
<evidence type="ECO:0000256" key="6">
    <source>
        <dbReference type="RuleBase" id="RU000646"/>
    </source>
</evidence>
<dbReference type="GO" id="GO:0043022">
    <property type="term" value="F:ribosome binding"/>
    <property type="evidence" value="ECO:0007669"/>
    <property type="project" value="UniProtKB-ARBA"/>
</dbReference>
<dbReference type="Proteomes" id="UP000319976">
    <property type="component" value="Chromosome"/>
</dbReference>
<reference evidence="9 10" key="1">
    <citation type="submission" date="2019-02" db="EMBL/GenBank/DDBJ databases">
        <title>Deep-cultivation of Planctomycetes and their phenomic and genomic characterization uncovers novel biology.</title>
        <authorList>
            <person name="Wiegand S."/>
            <person name="Jogler M."/>
            <person name="Boedeker C."/>
            <person name="Pinto D."/>
            <person name="Vollmers J."/>
            <person name="Rivas-Marin E."/>
            <person name="Kohn T."/>
            <person name="Peeters S.H."/>
            <person name="Heuer A."/>
            <person name="Rast P."/>
            <person name="Oberbeckmann S."/>
            <person name="Bunk B."/>
            <person name="Jeske O."/>
            <person name="Meyerdierks A."/>
            <person name="Storesund J.E."/>
            <person name="Kallscheuer N."/>
            <person name="Luecker S."/>
            <person name="Lage O.M."/>
            <person name="Pohl T."/>
            <person name="Merkel B.J."/>
            <person name="Hornburger P."/>
            <person name="Mueller R.-W."/>
            <person name="Bruemmer F."/>
            <person name="Labrenz M."/>
            <person name="Spormann A.M."/>
            <person name="Op den Camp H."/>
            <person name="Overmann J."/>
            <person name="Amann R."/>
            <person name="Jetten M.S.M."/>
            <person name="Mascher T."/>
            <person name="Medema M.H."/>
            <person name="Devos D.P."/>
            <person name="Kaster A.-K."/>
            <person name="Ovreas L."/>
            <person name="Rohde M."/>
            <person name="Galperin M.Y."/>
            <person name="Jogler C."/>
        </authorList>
    </citation>
    <scope>NUCLEOTIDE SEQUENCE [LARGE SCALE GENOMIC DNA]</scope>
    <source>
        <strain evidence="9 10">V22</strain>
    </source>
</reference>
<dbReference type="SUPFAM" id="SSF54364">
    <property type="entry name" value="Translation initiation factor IF3, N-terminal domain"/>
    <property type="match status" value="1"/>
</dbReference>
<dbReference type="Gene3D" id="3.10.20.80">
    <property type="entry name" value="Translation initiation factor 3 (IF-3), N-terminal domain"/>
    <property type="match status" value="1"/>
</dbReference>
<evidence type="ECO:0000313" key="9">
    <source>
        <dbReference type="EMBL" id="QDT66258.1"/>
    </source>
</evidence>
<keyword evidence="2 4" id="KW-0396">Initiation factor</keyword>
<evidence type="ECO:0000313" key="10">
    <source>
        <dbReference type="Proteomes" id="UP000319976"/>
    </source>
</evidence>
<dbReference type="GO" id="GO:0032790">
    <property type="term" value="P:ribosome disassembly"/>
    <property type="evidence" value="ECO:0007669"/>
    <property type="project" value="TreeGrafter"/>
</dbReference>
<dbReference type="GO" id="GO:0003743">
    <property type="term" value="F:translation initiation factor activity"/>
    <property type="evidence" value="ECO:0007669"/>
    <property type="project" value="UniProtKB-UniRule"/>
</dbReference>
<keyword evidence="4" id="KW-0963">Cytoplasm</keyword>
<proteinExistence type="inferred from homology"/>
<name>A0A517TD22_9PLAN</name>
<dbReference type="FunFam" id="3.30.110.10:FF:000001">
    <property type="entry name" value="Translation initiation factor IF-3"/>
    <property type="match status" value="1"/>
</dbReference>
<dbReference type="InterPro" id="IPR001288">
    <property type="entry name" value="Translation_initiation_fac_3"/>
</dbReference>
<feature type="domain" description="Translation initiation factor 3 C-terminal" evidence="7">
    <location>
        <begin position="76"/>
        <end position="161"/>
    </location>
</feature>
<evidence type="ECO:0000256" key="5">
    <source>
        <dbReference type="NCBIfam" id="TIGR00168"/>
    </source>
</evidence>
<dbReference type="AlphaFoldDB" id="A0A517TD22"/>
<keyword evidence="3 4" id="KW-0648">Protein biosynthesis</keyword>